<keyword evidence="6" id="KW-1185">Reference proteome</keyword>
<dbReference type="Pfam" id="PF00702">
    <property type="entry name" value="Hydrolase"/>
    <property type="match status" value="1"/>
</dbReference>
<dbReference type="SUPFAM" id="SSF56784">
    <property type="entry name" value="HAD-like"/>
    <property type="match status" value="1"/>
</dbReference>
<evidence type="ECO:0000256" key="2">
    <source>
        <dbReference type="ARBA" id="ARBA00007958"/>
    </source>
</evidence>
<dbReference type="GeneID" id="71928620"/>
<dbReference type="GO" id="GO:0044281">
    <property type="term" value="P:small molecule metabolic process"/>
    <property type="evidence" value="ECO:0007669"/>
    <property type="project" value="UniProtKB-ARBA"/>
</dbReference>
<dbReference type="PANTHER" id="PTHR46470">
    <property type="entry name" value="N-ACYLNEURAMINATE-9-PHOSPHATASE"/>
    <property type="match status" value="1"/>
</dbReference>
<dbReference type="NCBIfam" id="TIGR01549">
    <property type="entry name" value="HAD-SF-IA-v1"/>
    <property type="match status" value="1"/>
</dbReference>
<sequence length="224" mass="24614">MAATPVEAFTFDLDGTLCRYRQSTAEVLALAFERTDLDPLFTAAAYHESMDRYTDGCDTMTELREHCFADLAVENGHTSADGRRVALAFEELRDHRNVEPIDGMRETLDALADYPLALITNGPPGTQSEKLAALDLRTEFELVIYAGFDAPSKPDPEPFVDALSRLDVDPAHAVHVGNSLEADVRGADAAGMRSAWLRADGMTPTPQPQYVLDSLTDLIHTSWE</sequence>
<evidence type="ECO:0000256" key="1">
    <source>
        <dbReference type="ARBA" id="ARBA00001946"/>
    </source>
</evidence>
<reference evidence="5" key="1">
    <citation type="submission" date="2022-04" db="EMBL/GenBank/DDBJ databases">
        <title>Halocatena sp. nov., isolated from a salt lake.</title>
        <authorList>
            <person name="Cui H.-L."/>
        </authorList>
    </citation>
    <scope>NUCLEOTIDE SEQUENCE</scope>
    <source>
        <strain evidence="5">AD-1</strain>
    </source>
</reference>
<evidence type="ECO:0000313" key="5">
    <source>
        <dbReference type="EMBL" id="UPM42516.1"/>
    </source>
</evidence>
<dbReference type="Gene3D" id="3.40.50.1000">
    <property type="entry name" value="HAD superfamily/HAD-like"/>
    <property type="match status" value="1"/>
</dbReference>
<dbReference type="RefSeq" id="WP_247993187.1">
    <property type="nucleotide sequence ID" value="NZ_CP096019.1"/>
</dbReference>
<organism evidence="5 6">
    <name type="scientific">Halocatena salina</name>
    <dbReference type="NCBI Taxonomy" id="2934340"/>
    <lineage>
        <taxon>Archaea</taxon>
        <taxon>Methanobacteriati</taxon>
        <taxon>Methanobacteriota</taxon>
        <taxon>Stenosarchaea group</taxon>
        <taxon>Halobacteria</taxon>
        <taxon>Halobacteriales</taxon>
        <taxon>Natronomonadaceae</taxon>
        <taxon>Halocatena</taxon>
    </lineage>
</organism>
<dbReference type="Proteomes" id="UP000831768">
    <property type="component" value="Chromosome"/>
</dbReference>
<dbReference type="EMBL" id="CP096019">
    <property type="protein sequence ID" value="UPM42516.1"/>
    <property type="molecule type" value="Genomic_DNA"/>
</dbReference>
<dbReference type="InterPro" id="IPR036412">
    <property type="entry name" value="HAD-like_sf"/>
</dbReference>
<dbReference type="NCBIfam" id="TIGR01509">
    <property type="entry name" value="HAD-SF-IA-v3"/>
    <property type="match status" value="1"/>
</dbReference>
<evidence type="ECO:0000256" key="3">
    <source>
        <dbReference type="ARBA" id="ARBA00022801"/>
    </source>
</evidence>
<name>A0A8U0A0X8_9EURY</name>
<keyword evidence="3 5" id="KW-0378">Hydrolase</keyword>
<dbReference type="Gene3D" id="1.20.120.710">
    <property type="entry name" value="Haloacid dehalogenase hydrolase-like domain"/>
    <property type="match status" value="1"/>
</dbReference>
<dbReference type="SFLD" id="SFLDS00003">
    <property type="entry name" value="Haloacid_Dehalogenase"/>
    <property type="match status" value="1"/>
</dbReference>
<dbReference type="KEGG" id="haad:MW046_11195"/>
<dbReference type="InterPro" id="IPR051400">
    <property type="entry name" value="HAD-like_hydrolase"/>
</dbReference>
<dbReference type="AlphaFoldDB" id="A0A8U0A0X8"/>
<keyword evidence="4" id="KW-0460">Magnesium</keyword>
<proteinExistence type="inferred from homology"/>
<gene>
    <name evidence="5" type="ORF">MW046_11195</name>
</gene>
<dbReference type="InterPro" id="IPR023214">
    <property type="entry name" value="HAD_sf"/>
</dbReference>
<dbReference type="GO" id="GO:0016787">
    <property type="term" value="F:hydrolase activity"/>
    <property type="evidence" value="ECO:0007669"/>
    <property type="project" value="UniProtKB-KW"/>
</dbReference>
<accession>A0A8U0A0X8</accession>
<protein>
    <submittedName>
        <fullName evidence="5">HAD family hydrolase</fullName>
    </submittedName>
</protein>
<evidence type="ECO:0000313" key="6">
    <source>
        <dbReference type="Proteomes" id="UP000831768"/>
    </source>
</evidence>
<dbReference type="InterPro" id="IPR006439">
    <property type="entry name" value="HAD-SF_hydro_IA"/>
</dbReference>
<comment type="similarity">
    <text evidence="2">Belongs to the HAD-like hydrolase superfamily.</text>
</comment>
<dbReference type="PRINTS" id="PR00413">
    <property type="entry name" value="HADHALOGNASE"/>
</dbReference>
<dbReference type="SFLD" id="SFLDG01129">
    <property type="entry name" value="C1.5:_HAD__Beta-PGM__Phosphata"/>
    <property type="match status" value="1"/>
</dbReference>
<comment type="cofactor">
    <cofactor evidence="1">
        <name>Mg(2+)</name>
        <dbReference type="ChEBI" id="CHEBI:18420"/>
    </cofactor>
</comment>
<evidence type="ECO:0000256" key="4">
    <source>
        <dbReference type="ARBA" id="ARBA00022842"/>
    </source>
</evidence>